<dbReference type="PANTHER" id="PTHR11183">
    <property type="entry name" value="GLYCOGENIN SUBFAMILY MEMBER"/>
    <property type="match status" value="1"/>
</dbReference>
<sequence>MAKPPAAAAATGDPRCRLSASIEAICERRFRRNNQSGGRSDMVKPFNILNFPTQEKNSSCCCSMFQIVKVLLCILLSATLFTIIYSSEAYHHFLSHSSRWLWRRQDPRYVSDLEISWDDMIKTIESVQEGLTIGVLNFGRKEIRQWREVAKTKDNEDDENVVELDLEHADKNVTWDALYPEWIDEEQEKYVHVCPNLPKIKVPTRRLDLVVVKLPCLKEGNWSRDLRRKGRGHVMFVSRCFPMPNLFWCKDLVSRRGDVWLYKPNLNTLRDKLQLPIGSCELSLPLGMKDRSGLEAAGWQIRTIQRIRNPKAEKDAYNEWNYSKFRLWQLTDYDKVIFIDADLLILRNIDFLFRMPEISATGNNGTLFNSGVMVIEPCNCTFQLLMEHVNEIESYNGGDQGYLNEVFTWWHRIPKHMNFLKHFWVGDEDDVKRKKTELFGAEPPILYRISLPHTDIAHWRWWMVHDAMPRELHQFCYLRSKQKAQLEYDRRQAEAANYADGHWKIRVKDSRFKICIDKLCNWKSMLPIPPAITAVQKTSLPGHNL</sequence>
<dbReference type="InterPro" id="IPR050587">
    <property type="entry name" value="GNT1/Glycosyltrans_8"/>
</dbReference>
<keyword evidence="1" id="KW-0328">Glycosyltransferase</keyword>
<reference evidence="3 4" key="1">
    <citation type="submission" date="2020-02" db="EMBL/GenBank/DDBJ databases">
        <authorList>
            <person name="Ma Q."/>
            <person name="Huang Y."/>
            <person name="Song X."/>
            <person name="Pei D."/>
        </authorList>
    </citation>
    <scope>NUCLEOTIDE SEQUENCE [LARGE SCALE GENOMIC DNA]</scope>
    <source>
        <strain evidence="3">Sxm20200214</strain>
        <tissue evidence="3">Leaf</tissue>
    </source>
</reference>
<evidence type="ECO:0000256" key="1">
    <source>
        <dbReference type="ARBA" id="ARBA00022676"/>
    </source>
</evidence>
<evidence type="ECO:0000256" key="2">
    <source>
        <dbReference type="ARBA" id="ARBA00023211"/>
    </source>
</evidence>
<evidence type="ECO:0000313" key="4">
    <source>
        <dbReference type="Proteomes" id="UP000886595"/>
    </source>
</evidence>
<keyword evidence="4" id="KW-1185">Reference proteome</keyword>
<dbReference type="InterPro" id="IPR029044">
    <property type="entry name" value="Nucleotide-diphossugar_trans"/>
</dbReference>
<name>A0A8X7UAL0_BRACI</name>
<dbReference type="Proteomes" id="UP000886595">
    <property type="component" value="Unassembled WGS sequence"/>
</dbReference>
<organism evidence="3 4">
    <name type="scientific">Brassica carinata</name>
    <name type="common">Ethiopian mustard</name>
    <name type="synonym">Abyssinian cabbage</name>
    <dbReference type="NCBI Taxonomy" id="52824"/>
    <lineage>
        <taxon>Eukaryota</taxon>
        <taxon>Viridiplantae</taxon>
        <taxon>Streptophyta</taxon>
        <taxon>Embryophyta</taxon>
        <taxon>Tracheophyta</taxon>
        <taxon>Spermatophyta</taxon>
        <taxon>Magnoliopsida</taxon>
        <taxon>eudicotyledons</taxon>
        <taxon>Gunneridae</taxon>
        <taxon>Pentapetalae</taxon>
        <taxon>rosids</taxon>
        <taxon>malvids</taxon>
        <taxon>Brassicales</taxon>
        <taxon>Brassicaceae</taxon>
        <taxon>Brassiceae</taxon>
        <taxon>Brassica</taxon>
    </lineage>
</organism>
<dbReference type="Gene3D" id="3.90.550.10">
    <property type="entry name" value="Spore Coat Polysaccharide Biosynthesis Protein SpsA, Chain A"/>
    <property type="match status" value="1"/>
</dbReference>
<keyword evidence="1" id="KW-0808">Transferase</keyword>
<dbReference type="GO" id="GO:0016757">
    <property type="term" value="F:glycosyltransferase activity"/>
    <property type="evidence" value="ECO:0007669"/>
    <property type="project" value="UniProtKB-KW"/>
</dbReference>
<protein>
    <recommendedName>
        <fullName evidence="5">Hexosyltransferase</fullName>
    </recommendedName>
</protein>
<comment type="caution">
    <text evidence="3">The sequence shown here is derived from an EMBL/GenBank/DDBJ whole genome shotgun (WGS) entry which is preliminary data.</text>
</comment>
<accession>A0A8X7UAL0</accession>
<keyword evidence="2" id="KW-0464">Manganese</keyword>
<dbReference type="AlphaFoldDB" id="A0A8X7UAL0"/>
<proteinExistence type="predicted"/>
<dbReference type="EMBL" id="JAAMPC010000013">
    <property type="protein sequence ID" value="KAG2271499.1"/>
    <property type="molecule type" value="Genomic_DNA"/>
</dbReference>
<dbReference type="OrthoDB" id="2014201at2759"/>
<gene>
    <name evidence="3" type="ORF">Bca52824_066054</name>
</gene>
<dbReference type="SUPFAM" id="SSF53448">
    <property type="entry name" value="Nucleotide-diphospho-sugar transferases"/>
    <property type="match status" value="1"/>
</dbReference>
<evidence type="ECO:0008006" key="5">
    <source>
        <dbReference type="Google" id="ProtNLM"/>
    </source>
</evidence>
<evidence type="ECO:0000313" key="3">
    <source>
        <dbReference type="EMBL" id="KAG2271499.1"/>
    </source>
</evidence>